<evidence type="ECO:0000313" key="1">
    <source>
        <dbReference type="EMBL" id="KAG5637850.1"/>
    </source>
</evidence>
<gene>
    <name evidence="1" type="ORF">H0H81_002987</name>
</gene>
<name>A0A9P7FV59_9AGAR</name>
<reference evidence="1" key="1">
    <citation type="submission" date="2021-02" db="EMBL/GenBank/DDBJ databases">
        <authorList>
            <person name="Nieuwenhuis M."/>
            <person name="Van De Peppel L.J.J."/>
        </authorList>
    </citation>
    <scope>NUCLEOTIDE SEQUENCE</scope>
    <source>
        <strain evidence="1">D49</strain>
    </source>
</reference>
<dbReference type="Proteomes" id="UP000717328">
    <property type="component" value="Unassembled WGS sequence"/>
</dbReference>
<dbReference type="AlphaFoldDB" id="A0A9P7FV59"/>
<protein>
    <submittedName>
        <fullName evidence="1">Uncharacterized protein</fullName>
    </submittedName>
</protein>
<organism evidence="1 2">
    <name type="scientific">Sphagnurus paluster</name>
    <dbReference type="NCBI Taxonomy" id="117069"/>
    <lineage>
        <taxon>Eukaryota</taxon>
        <taxon>Fungi</taxon>
        <taxon>Dikarya</taxon>
        <taxon>Basidiomycota</taxon>
        <taxon>Agaricomycotina</taxon>
        <taxon>Agaricomycetes</taxon>
        <taxon>Agaricomycetidae</taxon>
        <taxon>Agaricales</taxon>
        <taxon>Tricholomatineae</taxon>
        <taxon>Lyophyllaceae</taxon>
        <taxon>Sphagnurus</taxon>
    </lineage>
</organism>
<accession>A0A9P7FV59</accession>
<dbReference type="OrthoDB" id="2410195at2759"/>
<comment type="caution">
    <text evidence="1">The sequence shown here is derived from an EMBL/GenBank/DDBJ whole genome shotgun (WGS) entry which is preliminary data.</text>
</comment>
<evidence type="ECO:0000313" key="2">
    <source>
        <dbReference type="Proteomes" id="UP000717328"/>
    </source>
</evidence>
<keyword evidence="2" id="KW-1185">Reference proteome</keyword>
<sequence length="104" mass="11360">MSARREVEKLLALIQQSAYAALDEYEKSGAPTPCLDSLIPHPLDHQVNTVHLRKIIRNLEGACDQLCSTLAPPTHTIANVSIYAGQVVETDKYLSAHKITTGHA</sequence>
<proteinExistence type="predicted"/>
<dbReference type="EMBL" id="JABCKI010005799">
    <property type="protein sequence ID" value="KAG5637850.1"/>
    <property type="molecule type" value="Genomic_DNA"/>
</dbReference>
<reference evidence="1" key="2">
    <citation type="submission" date="2021-10" db="EMBL/GenBank/DDBJ databases">
        <title>Phylogenomics reveals ancestral predisposition of the termite-cultivated fungus Termitomyces towards a domesticated lifestyle.</title>
        <authorList>
            <person name="Auxier B."/>
            <person name="Grum-Grzhimaylo A."/>
            <person name="Cardenas M.E."/>
            <person name="Lodge J.D."/>
            <person name="Laessoe T."/>
            <person name="Pedersen O."/>
            <person name="Smith M.E."/>
            <person name="Kuyper T.W."/>
            <person name="Franco-Molano E.A."/>
            <person name="Baroni T.J."/>
            <person name="Aanen D.K."/>
        </authorList>
    </citation>
    <scope>NUCLEOTIDE SEQUENCE</scope>
    <source>
        <strain evidence="1">D49</strain>
    </source>
</reference>